<dbReference type="AlphaFoldDB" id="A0A5N5HWS3"/>
<protein>
    <submittedName>
        <fullName evidence="1">Ureidoglycine aminohydrolase</fullName>
    </submittedName>
</protein>
<dbReference type="SUPFAM" id="SSF51182">
    <property type="entry name" value="RmlC-like cupins"/>
    <property type="match status" value="1"/>
</dbReference>
<reference evidence="1 2" key="1">
    <citation type="submission" date="2019-09" db="EMBL/GenBank/DDBJ databases">
        <authorList>
            <person name="Ou C."/>
        </authorList>
    </citation>
    <scope>NUCLEOTIDE SEQUENCE [LARGE SCALE GENOMIC DNA]</scope>
    <source>
        <strain evidence="1">S2</strain>
        <tissue evidence="1">Leaf</tissue>
    </source>
</reference>
<dbReference type="GO" id="GO:0071522">
    <property type="term" value="F:ureidoglycine aminohydrolase activity"/>
    <property type="evidence" value="ECO:0007669"/>
    <property type="project" value="InterPro"/>
</dbReference>
<organism evidence="1 2">
    <name type="scientific">Pyrus ussuriensis x Pyrus communis</name>
    <dbReference type="NCBI Taxonomy" id="2448454"/>
    <lineage>
        <taxon>Eukaryota</taxon>
        <taxon>Viridiplantae</taxon>
        <taxon>Streptophyta</taxon>
        <taxon>Embryophyta</taxon>
        <taxon>Tracheophyta</taxon>
        <taxon>Spermatophyta</taxon>
        <taxon>Magnoliopsida</taxon>
        <taxon>eudicotyledons</taxon>
        <taxon>Gunneridae</taxon>
        <taxon>Pentapetalae</taxon>
        <taxon>rosids</taxon>
        <taxon>fabids</taxon>
        <taxon>Rosales</taxon>
        <taxon>Rosaceae</taxon>
        <taxon>Amygdaloideae</taxon>
        <taxon>Maleae</taxon>
        <taxon>Pyrus</taxon>
    </lineage>
</organism>
<name>A0A5N5HWS3_9ROSA</name>
<keyword evidence="2" id="KW-1185">Reference proteome</keyword>
<dbReference type="PANTHER" id="PTHR34571">
    <property type="entry name" value="(S)-UREIDOGLYCINE AMINOHYDROLASE"/>
    <property type="match status" value="1"/>
</dbReference>
<evidence type="ECO:0000313" key="2">
    <source>
        <dbReference type="Proteomes" id="UP000327157"/>
    </source>
</evidence>
<evidence type="ECO:0000313" key="1">
    <source>
        <dbReference type="EMBL" id="KAB2632366.1"/>
    </source>
</evidence>
<dbReference type="InterPro" id="IPR017627">
    <property type="entry name" value="UGHY"/>
</dbReference>
<keyword evidence="1" id="KW-0378">Hydrolase</keyword>
<reference evidence="1 2" key="3">
    <citation type="submission" date="2019-11" db="EMBL/GenBank/DDBJ databases">
        <title>A de novo genome assembly of a pear dwarfing rootstock.</title>
        <authorList>
            <person name="Wang F."/>
            <person name="Wang J."/>
            <person name="Li S."/>
            <person name="Zhang Y."/>
            <person name="Fang M."/>
            <person name="Ma L."/>
            <person name="Zhao Y."/>
            <person name="Jiang S."/>
        </authorList>
    </citation>
    <scope>NUCLEOTIDE SEQUENCE [LARGE SCALE GENOMIC DNA]</scope>
    <source>
        <strain evidence="1">S2</strain>
        <tissue evidence="1">Leaf</tissue>
    </source>
</reference>
<dbReference type="Proteomes" id="UP000327157">
    <property type="component" value="Chromosome 6"/>
</dbReference>
<dbReference type="InterPro" id="IPR011051">
    <property type="entry name" value="RmlC_Cupin_sf"/>
</dbReference>
<accession>A0A5N5HWS3</accession>
<proteinExistence type="predicted"/>
<dbReference type="Gene3D" id="2.60.120.10">
    <property type="entry name" value="Jelly Rolls"/>
    <property type="match status" value="1"/>
</dbReference>
<dbReference type="InterPro" id="IPR014710">
    <property type="entry name" value="RmlC-like_jellyroll"/>
</dbReference>
<comment type="caution">
    <text evidence="1">The sequence shown here is derived from an EMBL/GenBank/DDBJ whole genome shotgun (WGS) entry which is preliminary data.</text>
</comment>
<dbReference type="PANTHER" id="PTHR34571:SF1">
    <property type="entry name" value="(S)-UREIDOGLYCINE AMINOHYDROLASE"/>
    <property type="match status" value="1"/>
</dbReference>
<dbReference type="OrthoDB" id="4965688at2759"/>
<reference evidence="2" key="2">
    <citation type="submission" date="2019-10" db="EMBL/GenBank/DDBJ databases">
        <title>A de novo genome assembly of a pear dwarfing rootstock.</title>
        <authorList>
            <person name="Wang F."/>
            <person name="Wang J."/>
            <person name="Li S."/>
            <person name="Zhang Y."/>
            <person name="Fang M."/>
            <person name="Ma L."/>
            <person name="Zhao Y."/>
            <person name="Jiang S."/>
        </authorList>
    </citation>
    <scope>NUCLEOTIDE SEQUENCE [LARGE SCALE GENOMIC DNA]</scope>
</reference>
<sequence>MTSRAYLITPTMGSHFVIYLARCKGAITLTNVFGISYKLMVNSYAYLPPNADHSLRCDASPALGVFERSPIQVAKVFFMLLYKHVSLENQSTKLIIGSTDEQPLLETPGEILDFQPGEYLHVKVLVSSFLFLLEGQDIYRLGDSWYPVQAGHVIWMAPFVAALGKSRTRYFLYKDVNRNPL</sequence>
<gene>
    <name evidence="1" type="ORF">D8674_028613</name>
</gene>
<dbReference type="EMBL" id="SMOL01000120">
    <property type="protein sequence ID" value="KAB2632366.1"/>
    <property type="molecule type" value="Genomic_DNA"/>
</dbReference>